<evidence type="ECO:0000313" key="3">
    <source>
        <dbReference type="EMBL" id="RQY93210.1"/>
    </source>
</evidence>
<gene>
    <name evidence="3" type="ORF">DF017_13680</name>
    <name evidence="2" type="ORF">WT44_19760</name>
</gene>
<proteinExistence type="predicted"/>
<name>A0A107A3J2_9BURK</name>
<protein>
    <submittedName>
        <fullName evidence="3">DUF1311 domain-containing protein</fullName>
    </submittedName>
</protein>
<reference evidence="3 5" key="2">
    <citation type="submission" date="2018-08" db="EMBL/GenBank/DDBJ databases">
        <title>Comparative analysis of Burkholderia isolates from Puerto Rico.</title>
        <authorList>
            <person name="Hall C."/>
            <person name="Sahl J."/>
            <person name="Wagner D."/>
        </authorList>
    </citation>
    <scope>NUCLEOTIDE SEQUENCE [LARGE SCALE GENOMIC DNA]</scope>
    <source>
        <strain evidence="3 5">Bp8966</strain>
    </source>
</reference>
<organism evidence="2">
    <name type="scientific">Burkholderia stagnalis</name>
    <dbReference type="NCBI Taxonomy" id="1503054"/>
    <lineage>
        <taxon>Bacteria</taxon>
        <taxon>Pseudomonadati</taxon>
        <taxon>Pseudomonadota</taxon>
        <taxon>Betaproteobacteria</taxon>
        <taxon>Burkholderiales</taxon>
        <taxon>Burkholderiaceae</taxon>
        <taxon>Burkholderia</taxon>
        <taxon>Burkholderia cepacia complex</taxon>
    </lineage>
</organism>
<dbReference type="AlphaFoldDB" id="A0A107A3J2"/>
<dbReference type="PANTHER" id="PTHR39176:SF1">
    <property type="entry name" value="PERIPLASMIC PROTEIN"/>
    <property type="match status" value="1"/>
</dbReference>
<dbReference type="Proteomes" id="UP000281098">
    <property type="component" value="Unassembled WGS sequence"/>
</dbReference>
<dbReference type="Gene3D" id="1.20.1270.180">
    <property type="match status" value="1"/>
</dbReference>
<dbReference type="STRING" id="1503054.WT74_28330"/>
<dbReference type="PANTHER" id="PTHR39176">
    <property type="entry name" value="PERIPLASMIC PROTEIN-RELATED"/>
    <property type="match status" value="1"/>
</dbReference>
<dbReference type="InterPro" id="IPR009739">
    <property type="entry name" value="LprI-like_N"/>
</dbReference>
<evidence type="ECO:0000313" key="5">
    <source>
        <dbReference type="Proteomes" id="UP000281098"/>
    </source>
</evidence>
<evidence type="ECO:0000313" key="2">
    <source>
        <dbReference type="EMBL" id="KWA59839.1"/>
    </source>
</evidence>
<dbReference type="Pfam" id="PF07007">
    <property type="entry name" value="LprI"/>
    <property type="match status" value="1"/>
</dbReference>
<evidence type="ECO:0000259" key="1">
    <source>
        <dbReference type="Pfam" id="PF07007"/>
    </source>
</evidence>
<dbReference type="EMBL" id="LPHB01000053">
    <property type="protein sequence ID" value="KWA59839.1"/>
    <property type="molecule type" value="Genomic_DNA"/>
</dbReference>
<dbReference type="EMBL" id="QTPM01000014">
    <property type="protein sequence ID" value="RQY93210.1"/>
    <property type="molecule type" value="Genomic_DNA"/>
</dbReference>
<evidence type="ECO:0000313" key="4">
    <source>
        <dbReference type="Proteomes" id="UP000068603"/>
    </source>
</evidence>
<feature type="domain" description="Lysozyme inhibitor LprI-like N-terminal" evidence="1">
    <location>
        <begin position="20"/>
        <end position="115"/>
    </location>
</feature>
<sequence>MPIASAQQKVDPIEAQANACLAAPAGQTTSGMIACSHQAYVAYDKRMNEVYQRVMRSADPQTRELIRQAQRQWLAYRDAQRKADNGPWRADRGSIASVDIEALNVDAIRARIQELDYYAR</sequence>
<keyword evidence="5" id="KW-1185">Reference proteome</keyword>
<accession>A0A107A3J2</accession>
<dbReference type="KEGG" id="bstg:WT74_28330"/>
<dbReference type="Proteomes" id="UP000068603">
    <property type="component" value="Unassembled WGS sequence"/>
</dbReference>
<comment type="caution">
    <text evidence="2">The sequence shown here is derived from an EMBL/GenBank/DDBJ whole genome shotgun (WGS) entry which is preliminary data.</text>
</comment>
<reference evidence="2 4" key="1">
    <citation type="submission" date="2015-11" db="EMBL/GenBank/DDBJ databases">
        <title>Expanding the genomic diversity of Burkholderia species for the development of highly accurate diagnostics.</title>
        <authorList>
            <person name="Sahl J."/>
            <person name="Keim P."/>
            <person name="Wagner D."/>
        </authorList>
    </citation>
    <scope>NUCLEOTIDE SEQUENCE [LARGE SCALE GENOMIC DNA]</scope>
    <source>
        <strain evidence="2 4">MSMB1960WGS</strain>
    </source>
</reference>